<comment type="caution">
    <text evidence="2">The sequence shown here is derived from an EMBL/GenBank/DDBJ whole genome shotgun (WGS) entry which is preliminary data.</text>
</comment>
<feature type="region of interest" description="Disordered" evidence="1">
    <location>
        <begin position="107"/>
        <end position="131"/>
    </location>
</feature>
<protein>
    <submittedName>
        <fullName evidence="2">Uncharacterized protein</fullName>
    </submittedName>
</protein>
<gene>
    <name evidence="2" type="ORF">AVEN_14241_1</name>
</gene>
<dbReference type="AlphaFoldDB" id="A0A4Y2GKE7"/>
<dbReference type="EMBL" id="BGPR01001410">
    <property type="protein sequence ID" value="GBM53219.1"/>
    <property type="molecule type" value="Genomic_DNA"/>
</dbReference>
<dbReference type="Proteomes" id="UP000499080">
    <property type="component" value="Unassembled WGS sequence"/>
</dbReference>
<evidence type="ECO:0000313" key="2">
    <source>
        <dbReference type="EMBL" id="GBM53219.1"/>
    </source>
</evidence>
<evidence type="ECO:0000256" key="1">
    <source>
        <dbReference type="SAM" id="MobiDB-lite"/>
    </source>
</evidence>
<organism evidence="2 3">
    <name type="scientific">Araneus ventricosus</name>
    <name type="common">Orbweaver spider</name>
    <name type="synonym">Epeira ventricosa</name>
    <dbReference type="NCBI Taxonomy" id="182803"/>
    <lineage>
        <taxon>Eukaryota</taxon>
        <taxon>Metazoa</taxon>
        <taxon>Ecdysozoa</taxon>
        <taxon>Arthropoda</taxon>
        <taxon>Chelicerata</taxon>
        <taxon>Arachnida</taxon>
        <taxon>Araneae</taxon>
        <taxon>Araneomorphae</taxon>
        <taxon>Entelegynae</taxon>
        <taxon>Araneoidea</taxon>
        <taxon>Araneidae</taxon>
        <taxon>Araneus</taxon>
    </lineage>
</organism>
<keyword evidence="3" id="KW-1185">Reference proteome</keyword>
<feature type="compositionally biased region" description="Polar residues" evidence="1">
    <location>
        <begin position="118"/>
        <end position="131"/>
    </location>
</feature>
<name>A0A4Y2GKE7_ARAVE</name>
<reference evidence="2 3" key="1">
    <citation type="journal article" date="2019" name="Sci. Rep.">
        <title>Orb-weaving spider Araneus ventricosus genome elucidates the spidroin gene catalogue.</title>
        <authorList>
            <person name="Kono N."/>
            <person name="Nakamura H."/>
            <person name="Ohtoshi R."/>
            <person name="Moran D.A.P."/>
            <person name="Shinohara A."/>
            <person name="Yoshida Y."/>
            <person name="Fujiwara M."/>
            <person name="Mori M."/>
            <person name="Tomita M."/>
            <person name="Arakawa K."/>
        </authorList>
    </citation>
    <scope>NUCLEOTIDE SEQUENCE [LARGE SCALE GENOMIC DNA]</scope>
</reference>
<sequence>MFFLHPSDVEFWDDRRIIGKHSYVPMKRNQTVLVVNKIKGTRTGGILISYATDQWLLQIPPFPSLPPRLPRKRNTYMPLYSRHSAVSSYFSSFPRYTPGCSDYRMSPNGSGSGSCSSFTQMAEESARNQNS</sequence>
<proteinExistence type="predicted"/>
<evidence type="ECO:0000313" key="3">
    <source>
        <dbReference type="Proteomes" id="UP000499080"/>
    </source>
</evidence>
<accession>A0A4Y2GKE7</accession>